<dbReference type="Proteomes" id="UP001431217">
    <property type="component" value="Unassembled WGS sequence"/>
</dbReference>
<dbReference type="Pfam" id="PF07883">
    <property type="entry name" value="Cupin_2"/>
    <property type="match status" value="1"/>
</dbReference>
<keyword evidence="3" id="KW-1185">Reference proteome</keyword>
<sequence>MLLACGFCVMPGAAAQAQHPVEHVMFEPSELVWRDLPSLPGVKIAVLEGPLDQPVPIMFRLKFPANYKIPPHWHPGIEHITVLSGKLHMGFGDEFDRAKSHPLAPGAAAIMQPRTHHFAWTSEETITQIHSIGPWSVTYVNPADDPARRR</sequence>
<dbReference type="Gene3D" id="2.60.120.10">
    <property type="entry name" value="Jelly Rolls"/>
    <property type="match status" value="1"/>
</dbReference>
<evidence type="ECO:0000313" key="3">
    <source>
        <dbReference type="Proteomes" id="UP001431217"/>
    </source>
</evidence>
<dbReference type="InterPro" id="IPR013096">
    <property type="entry name" value="Cupin_2"/>
</dbReference>
<protein>
    <submittedName>
        <fullName evidence="2">Cupin domain-containing protein</fullName>
    </submittedName>
</protein>
<name>A0ABT0MKG3_9GAMM</name>
<dbReference type="SUPFAM" id="SSF51182">
    <property type="entry name" value="RmlC-like cupins"/>
    <property type="match status" value="1"/>
</dbReference>
<gene>
    <name evidence="2" type="ORF">M2650_08740</name>
</gene>
<organism evidence="2 3">
    <name type="scientific">Luteimonas galliterrae</name>
    <dbReference type="NCBI Taxonomy" id="2940486"/>
    <lineage>
        <taxon>Bacteria</taxon>
        <taxon>Pseudomonadati</taxon>
        <taxon>Pseudomonadota</taxon>
        <taxon>Gammaproteobacteria</taxon>
        <taxon>Lysobacterales</taxon>
        <taxon>Lysobacteraceae</taxon>
        <taxon>Luteimonas</taxon>
    </lineage>
</organism>
<comment type="caution">
    <text evidence="2">The sequence shown here is derived from an EMBL/GenBank/DDBJ whole genome shotgun (WGS) entry which is preliminary data.</text>
</comment>
<evidence type="ECO:0000259" key="1">
    <source>
        <dbReference type="Pfam" id="PF07883"/>
    </source>
</evidence>
<dbReference type="InterPro" id="IPR011051">
    <property type="entry name" value="RmlC_Cupin_sf"/>
</dbReference>
<proteinExistence type="predicted"/>
<dbReference type="EMBL" id="JAMBEP010000001">
    <property type="protein sequence ID" value="MCL1634714.1"/>
    <property type="molecule type" value="Genomic_DNA"/>
</dbReference>
<dbReference type="InterPro" id="IPR014710">
    <property type="entry name" value="RmlC-like_jellyroll"/>
</dbReference>
<accession>A0ABT0MKG3</accession>
<feature type="domain" description="Cupin type-2" evidence="1">
    <location>
        <begin position="62"/>
        <end position="124"/>
    </location>
</feature>
<dbReference type="CDD" id="cd06989">
    <property type="entry name" value="cupin_DRT102"/>
    <property type="match status" value="1"/>
</dbReference>
<reference evidence="2 3" key="1">
    <citation type="submission" date="2022-05" db="EMBL/GenBank/DDBJ databases">
        <title>Luteimonas sp. SX5, whole genome shotgun sequencing project.</title>
        <authorList>
            <person name="Zhao G."/>
            <person name="Shen L."/>
        </authorList>
    </citation>
    <scope>NUCLEOTIDE SEQUENCE [LARGE SCALE GENOMIC DNA]</scope>
    <source>
        <strain evidence="2 3">SX5</strain>
    </source>
</reference>
<evidence type="ECO:0000313" key="2">
    <source>
        <dbReference type="EMBL" id="MCL1634714.1"/>
    </source>
</evidence>